<dbReference type="GO" id="GO:0003844">
    <property type="term" value="F:1,4-alpha-glucan branching enzyme activity"/>
    <property type="evidence" value="ECO:0007669"/>
    <property type="project" value="UniProtKB-EC"/>
</dbReference>
<dbReference type="SUPFAM" id="SSF81296">
    <property type="entry name" value="E set domains"/>
    <property type="match status" value="2"/>
</dbReference>
<keyword evidence="7 14" id="KW-0328">Glycosyltransferase</keyword>
<dbReference type="CDD" id="cd11322">
    <property type="entry name" value="AmyAc_Glg_BE"/>
    <property type="match status" value="1"/>
</dbReference>
<sequence>MESKAYEYMDWPRIEAVVYGEEASPKDVMAPRLTTDGVLIQGFFPEADKAEVLVGSRKYEMEQEDEAGYFAAMIPGRKIPDYKYRVTKGEETKEFADPYAFSGQITEAEEKAFCAGVYYHAYEKLGAHPMEINGVKGTSFAVWAPNAMRVSVVGDFNAWDGRCHAMHRMPMSGIFELFIPGVKAGDIYKYELKLKGNRIELKSDPYAACTEVPPANASVVADTSVFQWEDETWMKERKKFSDRKQPISIYETSLTEWKDAAELADFVKKLNYTHVELHPVMEYLDDEAGEYSTFAYYAPTRRFGTPEDFQKVVNELHKAGIGLILDWTPSHFPRVEGGLELFDGTPLYENPDPSMAIHPIWGTLLYNFDSPMVKDFLLANAFYWLEVYHADGLRLDDVDSMLYLDFGREYGQWKPNIYGTNENLEAVEFLKHLNSILDKKLPGTLTIAQEDGLWSELTGSVEDDNIGFDYKWNNNWAGDFLAYLSKDPIERKYVHDQLTLSMIYAYCEHYVLPLGNREAGNLAEFMEKLPGDEAQKLSQVRAAYAYMMMHPGCTMMAPGKELPEEMEKFIHDLNELYRTHPALIQKDDEYDGFEWIQLMKYEENVLTFMRKTDKPEETLLVVCNFAAVPYTDYKVGVPFFGKYKEIFNTDAKEYGGQGTVNPRGKTCKQDECDEREYSIKLKVPALGVTVFSCTPTKKREAVSAPVKKTEKKPVAKKPRVSRKSSRAAVKEPAATVKEEKKVLVKEAVTAPKKTRKTVAKETA</sequence>
<keyword evidence="6" id="KW-0321">Glycogen metabolism</keyword>
<dbReference type="NCBIfam" id="TIGR01515">
    <property type="entry name" value="branching_enzym"/>
    <property type="match status" value="1"/>
</dbReference>
<dbReference type="SUPFAM" id="SSF51445">
    <property type="entry name" value="(Trans)glycosidases"/>
    <property type="match status" value="1"/>
</dbReference>
<dbReference type="Gene3D" id="2.60.40.1180">
    <property type="entry name" value="Golgi alpha-mannosidase II"/>
    <property type="match status" value="1"/>
</dbReference>
<evidence type="ECO:0000256" key="3">
    <source>
        <dbReference type="ARBA" id="ARBA00004964"/>
    </source>
</evidence>
<evidence type="ECO:0000256" key="1">
    <source>
        <dbReference type="ARBA" id="ARBA00000826"/>
    </source>
</evidence>
<evidence type="ECO:0000256" key="5">
    <source>
        <dbReference type="ARBA" id="ARBA00012541"/>
    </source>
</evidence>
<keyword evidence="9" id="KW-0320">Glycogen biosynthesis</keyword>
<feature type="region of interest" description="Disordered" evidence="12">
    <location>
        <begin position="702"/>
        <end position="732"/>
    </location>
</feature>
<comment type="pathway">
    <text evidence="3">Glycan biosynthesis; glycogen biosynthesis.</text>
</comment>
<dbReference type="InterPro" id="IPR054169">
    <property type="entry name" value="GlgB_N"/>
</dbReference>
<dbReference type="PANTHER" id="PTHR43651">
    <property type="entry name" value="1,4-ALPHA-GLUCAN-BRANCHING ENZYME"/>
    <property type="match status" value="1"/>
</dbReference>
<feature type="compositionally biased region" description="Basic residues" evidence="12">
    <location>
        <begin position="714"/>
        <end position="725"/>
    </location>
</feature>
<evidence type="ECO:0000259" key="13">
    <source>
        <dbReference type="SMART" id="SM00642"/>
    </source>
</evidence>
<evidence type="ECO:0000256" key="7">
    <source>
        <dbReference type="ARBA" id="ARBA00022676"/>
    </source>
</evidence>
<dbReference type="InterPro" id="IPR006407">
    <property type="entry name" value="GlgB"/>
</dbReference>
<organism evidence="14 15">
    <name type="scientific">Blautia intestinihominis</name>
    <dbReference type="NCBI Taxonomy" id="3133152"/>
    <lineage>
        <taxon>Bacteria</taxon>
        <taxon>Bacillati</taxon>
        <taxon>Bacillota</taxon>
        <taxon>Clostridia</taxon>
        <taxon>Lachnospirales</taxon>
        <taxon>Lachnospiraceae</taxon>
        <taxon>Blautia</taxon>
    </lineage>
</organism>
<dbReference type="Gene3D" id="2.60.40.10">
    <property type="entry name" value="Immunoglobulins"/>
    <property type="match status" value="2"/>
</dbReference>
<reference evidence="14 15" key="1">
    <citation type="submission" date="2024-03" db="EMBL/GenBank/DDBJ databases">
        <title>Human intestinal bacterial collection.</title>
        <authorList>
            <person name="Pauvert C."/>
            <person name="Hitch T.C.A."/>
            <person name="Clavel T."/>
        </authorList>
    </citation>
    <scope>NUCLEOTIDE SEQUENCE [LARGE SCALE GENOMIC DNA]</scope>
    <source>
        <strain evidence="14 15">CLA-AA-H95</strain>
    </source>
</reference>
<dbReference type="InterPro" id="IPR013780">
    <property type="entry name" value="Glyco_hydro_b"/>
</dbReference>
<comment type="similarity">
    <text evidence="4">Belongs to the glycosyl hydrolase 13 family. GlgB subfamily.</text>
</comment>
<dbReference type="InterPro" id="IPR014756">
    <property type="entry name" value="Ig_E-set"/>
</dbReference>
<evidence type="ECO:0000256" key="12">
    <source>
        <dbReference type="SAM" id="MobiDB-lite"/>
    </source>
</evidence>
<dbReference type="SMART" id="SM00642">
    <property type="entry name" value="Aamy"/>
    <property type="match status" value="1"/>
</dbReference>
<dbReference type="InterPro" id="IPR013783">
    <property type="entry name" value="Ig-like_fold"/>
</dbReference>
<evidence type="ECO:0000256" key="11">
    <source>
        <dbReference type="NCBIfam" id="TIGR01515"/>
    </source>
</evidence>
<dbReference type="PIRSF" id="PIRSF000463">
    <property type="entry name" value="GlgB"/>
    <property type="match status" value="1"/>
</dbReference>
<keyword evidence="8 14" id="KW-0808">Transferase</keyword>
<comment type="catalytic activity">
    <reaction evidence="1">
        <text>Transfers a segment of a (1-&gt;4)-alpha-D-glucan chain to a primary hydroxy group in a similar glucan chain.</text>
        <dbReference type="EC" id="2.4.1.18"/>
    </reaction>
</comment>
<evidence type="ECO:0000256" key="10">
    <source>
        <dbReference type="ARBA" id="ARBA00023277"/>
    </source>
</evidence>
<dbReference type="Pfam" id="PF00128">
    <property type="entry name" value="Alpha-amylase"/>
    <property type="match status" value="1"/>
</dbReference>
<gene>
    <name evidence="14" type="primary">glgB</name>
    <name evidence="14" type="ORF">WMO75_11260</name>
</gene>
<dbReference type="InterPro" id="IPR017853">
    <property type="entry name" value="GH"/>
</dbReference>
<evidence type="ECO:0000256" key="2">
    <source>
        <dbReference type="ARBA" id="ARBA00002953"/>
    </source>
</evidence>
<evidence type="ECO:0000256" key="9">
    <source>
        <dbReference type="ARBA" id="ARBA00023056"/>
    </source>
</evidence>
<dbReference type="InterPro" id="IPR044143">
    <property type="entry name" value="GlgB_N_E_set_prok"/>
</dbReference>
<dbReference type="EMBL" id="JBBMEI010000033">
    <property type="protein sequence ID" value="MEQ2358896.1"/>
    <property type="molecule type" value="Genomic_DNA"/>
</dbReference>
<proteinExistence type="inferred from homology"/>
<dbReference type="Pfam" id="PF22019">
    <property type="entry name" value="GlgB_N"/>
    <property type="match status" value="1"/>
</dbReference>
<evidence type="ECO:0000256" key="6">
    <source>
        <dbReference type="ARBA" id="ARBA00022600"/>
    </source>
</evidence>
<comment type="caution">
    <text evidence="14">The sequence shown here is derived from an EMBL/GenBank/DDBJ whole genome shotgun (WGS) entry which is preliminary data.</text>
</comment>
<dbReference type="Pfam" id="PF02806">
    <property type="entry name" value="Alpha-amylase_C"/>
    <property type="match status" value="1"/>
</dbReference>
<dbReference type="CDD" id="cd02855">
    <property type="entry name" value="E_set_GBE_prok_N"/>
    <property type="match status" value="1"/>
</dbReference>
<name>A0ABV1ALL9_9FIRM</name>
<keyword evidence="10" id="KW-0119">Carbohydrate metabolism</keyword>
<dbReference type="PANTHER" id="PTHR43651:SF3">
    <property type="entry name" value="1,4-ALPHA-GLUCAN-BRANCHING ENZYME"/>
    <property type="match status" value="1"/>
</dbReference>
<dbReference type="RefSeq" id="WP_349078037.1">
    <property type="nucleotide sequence ID" value="NZ_JBBMEI010000033.1"/>
</dbReference>
<dbReference type="Proteomes" id="UP001446032">
    <property type="component" value="Unassembled WGS sequence"/>
</dbReference>
<protein>
    <recommendedName>
        <fullName evidence="5 11">1,4-alpha-glucan branching enzyme</fullName>
        <ecNumber evidence="5 11">2.4.1.18</ecNumber>
    </recommendedName>
</protein>
<dbReference type="Pfam" id="PF02922">
    <property type="entry name" value="CBM_48"/>
    <property type="match status" value="1"/>
</dbReference>
<feature type="compositionally biased region" description="Basic and acidic residues" evidence="12">
    <location>
        <begin position="702"/>
        <end position="713"/>
    </location>
</feature>
<dbReference type="InterPro" id="IPR037439">
    <property type="entry name" value="Branching_enzy"/>
</dbReference>
<evidence type="ECO:0000256" key="4">
    <source>
        <dbReference type="ARBA" id="ARBA00009000"/>
    </source>
</evidence>
<accession>A0ABV1ALL9</accession>
<dbReference type="InterPro" id="IPR006047">
    <property type="entry name" value="GH13_cat_dom"/>
</dbReference>
<dbReference type="SUPFAM" id="SSF51011">
    <property type="entry name" value="Glycosyl hydrolase domain"/>
    <property type="match status" value="1"/>
</dbReference>
<evidence type="ECO:0000313" key="15">
    <source>
        <dbReference type="Proteomes" id="UP001446032"/>
    </source>
</evidence>
<evidence type="ECO:0000256" key="8">
    <source>
        <dbReference type="ARBA" id="ARBA00022679"/>
    </source>
</evidence>
<comment type="function">
    <text evidence="2">Catalyzes the formation of the alpha-1,6-glucosidic linkages in glycogen by scission of a 1,4-alpha-linked oligosaccharide from growing alpha-1,4-glucan chains and the subsequent attachment of the oligosaccharide to the alpha-1,6 position.</text>
</comment>
<dbReference type="InterPro" id="IPR006048">
    <property type="entry name" value="A-amylase/branching_C"/>
</dbReference>
<dbReference type="Gene3D" id="3.20.20.80">
    <property type="entry name" value="Glycosidases"/>
    <property type="match status" value="1"/>
</dbReference>
<feature type="domain" description="Glycosyl hydrolase family 13 catalytic" evidence="13">
    <location>
        <begin position="240"/>
        <end position="610"/>
    </location>
</feature>
<keyword evidence="15" id="KW-1185">Reference proteome</keyword>
<dbReference type="EC" id="2.4.1.18" evidence="5 11"/>
<dbReference type="InterPro" id="IPR004193">
    <property type="entry name" value="Glyco_hydro_13_N"/>
</dbReference>
<evidence type="ECO:0000313" key="14">
    <source>
        <dbReference type="EMBL" id="MEQ2358896.1"/>
    </source>
</evidence>